<accession>A0A2S1YQB9</accession>
<dbReference type="PANTHER" id="PTHR39210">
    <property type="entry name" value="HEPARIN-SULFATE LYASE"/>
    <property type="match status" value="1"/>
</dbReference>
<gene>
    <name evidence="6" type="ORF">HYN56_19355</name>
</gene>
<dbReference type="GO" id="GO:0016829">
    <property type="term" value="F:lyase activity"/>
    <property type="evidence" value="ECO:0007669"/>
    <property type="project" value="UniProtKB-KW"/>
</dbReference>
<evidence type="ECO:0000256" key="1">
    <source>
        <dbReference type="ARBA" id="ARBA00004418"/>
    </source>
</evidence>
<dbReference type="Pfam" id="PF07940">
    <property type="entry name" value="Hepar_II_III_C"/>
    <property type="match status" value="1"/>
</dbReference>
<evidence type="ECO:0000256" key="3">
    <source>
        <dbReference type="ARBA" id="ARBA00022764"/>
    </source>
</evidence>
<keyword evidence="3" id="KW-0574">Periplasm</keyword>
<proteinExistence type="predicted"/>
<keyword evidence="2" id="KW-0732">Signal</keyword>
<dbReference type="Proteomes" id="UP000245250">
    <property type="component" value="Chromosome"/>
</dbReference>
<protein>
    <submittedName>
        <fullName evidence="6">Heparinase</fullName>
    </submittedName>
</protein>
<dbReference type="GO" id="GO:0042597">
    <property type="term" value="C:periplasmic space"/>
    <property type="evidence" value="ECO:0007669"/>
    <property type="project" value="UniProtKB-SubCell"/>
</dbReference>
<evidence type="ECO:0000259" key="5">
    <source>
        <dbReference type="Pfam" id="PF07940"/>
    </source>
</evidence>
<evidence type="ECO:0000313" key="7">
    <source>
        <dbReference type="Proteomes" id="UP000245250"/>
    </source>
</evidence>
<comment type="subcellular location">
    <subcellularLocation>
        <location evidence="1">Periplasm</location>
    </subcellularLocation>
</comment>
<dbReference type="RefSeq" id="WP_109193686.1">
    <property type="nucleotide sequence ID" value="NZ_CP029255.1"/>
</dbReference>
<dbReference type="OrthoDB" id="9793856at2"/>
<dbReference type="AlphaFoldDB" id="A0A2S1YQB9"/>
<dbReference type="InterPro" id="IPR008929">
    <property type="entry name" value="Chondroitin_lyas"/>
</dbReference>
<feature type="domain" description="Heparinase II/III-like C-terminal" evidence="5">
    <location>
        <begin position="361"/>
        <end position="533"/>
    </location>
</feature>
<evidence type="ECO:0000256" key="4">
    <source>
        <dbReference type="ARBA" id="ARBA00023239"/>
    </source>
</evidence>
<dbReference type="SUPFAM" id="SSF48230">
    <property type="entry name" value="Chondroitin AC/alginate lyase"/>
    <property type="match status" value="1"/>
</dbReference>
<evidence type="ECO:0000313" key="6">
    <source>
        <dbReference type="EMBL" id="AWK06269.1"/>
    </source>
</evidence>
<name>A0A2S1YQB9_9FLAO</name>
<dbReference type="InterPro" id="IPR012480">
    <property type="entry name" value="Hepar_II_III_C"/>
</dbReference>
<dbReference type="EMBL" id="CP029255">
    <property type="protein sequence ID" value="AWK06269.1"/>
    <property type="molecule type" value="Genomic_DNA"/>
</dbReference>
<dbReference type="PANTHER" id="PTHR39210:SF1">
    <property type="entry name" value="HEPARIN-SULFATE LYASE"/>
    <property type="match status" value="1"/>
</dbReference>
<reference evidence="6 7" key="1">
    <citation type="submission" date="2018-05" db="EMBL/GenBank/DDBJ databases">
        <title>Genome sequencing of Flavobacterium sp. HYN0056.</title>
        <authorList>
            <person name="Yi H."/>
            <person name="Baek C."/>
        </authorList>
    </citation>
    <scope>NUCLEOTIDE SEQUENCE [LARGE SCALE GENOMIC DNA]</scope>
    <source>
        <strain evidence="6 7">HYN0056</strain>
    </source>
</reference>
<keyword evidence="4" id="KW-0456">Lyase</keyword>
<dbReference type="Gene3D" id="2.70.98.70">
    <property type="match status" value="1"/>
</dbReference>
<organism evidence="6 7">
    <name type="scientific">Flavobacterium crocinum</name>
    <dbReference type="NCBI Taxonomy" id="2183896"/>
    <lineage>
        <taxon>Bacteria</taxon>
        <taxon>Pseudomonadati</taxon>
        <taxon>Bacteroidota</taxon>
        <taxon>Flavobacteriia</taxon>
        <taxon>Flavobacteriales</taxon>
        <taxon>Flavobacteriaceae</taxon>
        <taxon>Flavobacterium</taxon>
    </lineage>
</organism>
<sequence>MKKILLAAFIIVSNLLWSQKMQHPALLLTSERVNYAKKMTDSDPRLKEAWKIIKKQADDALSKNDLLKTDYLALAYLMSNDKKYAEKTKEILLNSIRGKQWSSTDEMMLRKPAWRADLGFSHKCRISAIAYDGIYNMLSETERKEIAEGLFNYGVLPGLGDWFLEPTRIHSLNSMGHNWWTSCASMSGLLALSISNEVPQAATAAAKFYEQLPEWFAFAGDELQNKPKSFDKNGGMYESINYANFGISEALVYMLAWKNAYPNTKPLEIPELKNTPDFFMYCGYQGDNKIQSLNFGDSRAEITAENVMLLLYTLGQKEDNMLWYLKQTETGNNREGLYRNTPLGFLYYPDTNKAPKEPNLKNSQLFADFGWATLRNNWKHDATMLAVKSGHTWNHSHADANSFLVYYKGENLIADGGHCWYPNPAYRDYFFQSQAHNVVLFNGEGQPVNQQYEGSMLDGKLTNLLDAGTIKYILANATGPTSNNFTRNFRHFLWMDNIIYIVDDLKTYKEGNFEWLWHLEGEVKKSGVDINVKNNEAALTIRPIYPEYITPSNFVHDYPTFSRFEERKAPSEDLKGETTYYAVKSPVAARKIKGLTAIVLKEKETDKMPKIEKIEGKDWLGIRVHNNGKITDIMINQLADGTLMHSNSWIWADGWETDAYMFAVTYDENSKPNDAKEICIIYGSALRRDNKAYFGSLSKLNMIQKLEGKTMSVNIDGQPLINASFYAPKQLDTLLVNGVKSTFDLDGEYLSVKLDNRIKD</sequence>
<dbReference type="Gene3D" id="1.50.10.100">
    <property type="entry name" value="Chondroitin AC/alginate lyase"/>
    <property type="match status" value="1"/>
</dbReference>
<keyword evidence="7" id="KW-1185">Reference proteome</keyword>
<evidence type="ECO:0000256" key="2">
    <source>
        <dbReference type="ARBA" id="ARBA00022729"/>
    </source>
</evidence>
<dbReference type="KEGG" id="fcr:HYN56_19355"/>